<evidence type="ECO:0000313" key="1">
    <source>
        <dbReference type="EMBL" id="GAQ87646.1"/>
    </source>
</evidence>
<organism evidence="1 2">
    <name type="scientific">Klebsormidium nitens</name>
    <name type="common">Green alga</name>
    <name type="synonym">Ulothrix nitens</name>
    <dbReference type="NCBI Taxonomy" id="105231"/>
    <lineage>
        <taxon>Eukaryota</taxon>
        <taxon>Viridiplantae</taxon>
        <taxon>Streptophyta</taxon>
        <taxon>Klebsormidiophyceae</taxon>
        <taxon>Klebsormidiales</taxon>
        <taxon>Klebsormidiaceae</taxon>
        <taxon>Klebsormidium</taxon>
    </lineage>
</organism>
<gene>
    <name evidence="1" type="ORF">KFL_003670070</name>
</gene>
<accession>A0A1Y1IFV1</accession>
<keyword evidence="2" id="KW-1185">Reference proteome</keyword>
<protein>
    <submittedName>
        <fullName evidence="1">Uncharacterized protein</fullName>
    </submittedName>
</protein>
<name>A0A1Y1IFV1_KLENI</name>
<dbReference type="EMBL" id="DF237316">
    <property type="protein sequence ID" value="GAQ87646.1"/>
    <property type="molecule type" value="Genomic_DNA"/>
</dbReference>
<dbReference type="Proteomes" id="UP000054558">
    <property type="component" value="Unassembled WGS sequence"/>
</dbReference>
<sequence>MSLSLEAVVVLSNESTKRTKARLPKKSKRQKPVCKVVAATEAARESGMELDTRLDNFEQPPTEMEEELMWSPHVEATVNDLDDASREMEVELGNINMSQEPEVFEEEPSVEATCDDPEEAAAEAVVHVGLEIEQEPRPKPTVEATCNGSEVAVAEAAVHVVMEIEANPRPEATEEATRNGSEEATKDAAGKAARLVFAYAAANDMIREEKVFFLIGGGGMAKAYGRRWSRPLLTHAMARCPQTPCMYVVSPLVGR</sequence>
<evidence type="ECO:0000313" key="2">
    <source>
        <dbReference type="Proteomes" id="UP000054558"/>
    </source>
</evidence>
<proteinExistence type="predicted"/>
<dbReference type="AlphaFoldDB" id="A0A1Y1IFV1"/>
<reference evidence="1 2" key="1">
    <citation type="journal article" date="2014" name="Nat. Commun.">
        <title>Klebsormidium flaccidum genome reveals primary factors for plant terrestrial adaptation.</title>
        <authorList>
            <person name="Hori K."/>
            <person name="Maruyama F."/>
            <person name="Fujisawa T."/>
            <person name="Togashi T."/>
            <person name="Yamamoto N."/>
            <person name="Seo M."/>
            <person name="Sato S."/>
            <person name="Yamada T."/>
            <person name="Mori H."/>
            <person name="Tajima N."/>
            <person name="Moriyama T."/>
            <person name="Ikeuchi M."/>
            <person name="Watanabe M."/>
            <person name="Wada H."/>
            <person name="Kobayashi K."/>
            <person name="Saito M."/>
            <person name="Masuda T."/>
            <person name="Sasaki-Sekimoto Y."/>
            <person name="Mashiguchi K."/>
            <person name="Awai K."/>
            <person name="Shimojima M."/>
            <person name="Masuda S."/>
            <person name="Iwai M."/>
            <person name="Nobusawa T."/>
            <person name="Narise T."/>
            <person name="Kondo S."/>
            <person name="Saito H."/>
            <person name="Sato R."/>
            <person name="Murakawa M."/>
            <person name="Ihara Y."/>
            <person name="Oshima-Yamada Y."/>
            <person name="Ohtaka K."/>
            <person name="Satoh M."/>
            <person name="Sonobe K."/>
            <person name="Ishii M."/>
            <person name="Ohtani R."/>
            <person name="Kanamori-Sato M."/>
            <person name="Honoki R."/>
            <person name="Miyazaki D."/>
            <person name="Mochizuki H."/>
            <person name="Umetsu J."/>
            <person name="Higashi K."/>
            <person name="Shibata D."/>
            <person name="Kamiya Y."/>
            <person name="Sato N."/>
            <person name="Nakamura Y."/>
            <person name="Tabata S."/>
            <person name="Ida S."/>
            <person name="Kurokawa K."/>
            <person name="Ohta H."/>
        </authorList>
    </citation>
    <scope>NUCLEOTIDE SEQUENCE [LARGE SCALE GENOMIC DNA]</scope>
    <source>
        <strain evidence="1 2">NIES-2285</strain>
    </source>
</reference>